<sequence>MIETAWHKGLVNYHQTPLERKLKYFTCRYLGDNSYRAFRRRDWRWNKIARVHGWYNFLEMKDYLEKGLKEAIVDEVSNRKLTAK</sequence>
<evidence type="ECO:0000313" key="2">
    <source>
        <dbReference type="Proteomes" id="UP000176939"/>
    </source>
</evidence>
<dbReference type="EMBL" id="MGFQ01000042">
    <property type="protein sequence ID" value="OGM08545.1"/>
    <property type="molecule type" value="Genomic_DNA"/>
</dbReference>
<organism evidence="1 2">
    <name type="scientific">Candidatus Woesebacteria bacterium RBG_13_36_22</name>
    <dbReference type="NCBI Taxonomy" id="1802478"/>
    <lineage>
        <taxon>Bacteria</taxon>
        <taxon>Candidatus Woeseibacteriota</taxon>
    </lineage>
</organism>
<comment type="caution">
    <text evidence="1">The sequence shown here is derived from an EMBL/GenBank/DDBJ whole genome shotgun (WGS) entry which is preliminary data.</text>
</comment>
<protein>
    <submittedName>
        <fullName evidence="1">Uncharacterized protein</fullName>
    </submittedName>
</protein>
<reference evidence="1 2" key="1">
    <citation type="journal article" date="2016" name="Nat. Commun.">
        <title>Thousands of microbial genomes shed light on interconnected biogeochemical processes in an aquifer system.</title>
        <authorList>
            <person name="Anantharaman K."/>
            <person name="Brown C.T."/>
            <person name="Hug L.A."/>
            <person name="Sharon I."/>
            <person name="Castelle C.J."/>
            <person name="Probst A.J."/>
            <person name="Thomas B.C."/>
            <person name="Singh A."/>
            <person name="Wilkins M.J."/>
            <person name="Karaoz U."/>
            <person name="Brodie E.L."/>
            <person name="Williams K.H."/>
            <person name="Hubbard S.S."/>
            <person name="Banfield J.F."/>
        </authorList>
    </citation>
    <scope>NUCLEOTIDE SEQUENCE [LARGE SCALE GENOMIC DNA]</scope>
</reference>
<accession>A0A1F7X2K8</accession>
<gene>
    <name evidence="1" type="ORF">A2Z67_01750</name>
</gene>
<dbReference type="AlphaFoldDB" id="A0A1F7X2K8"/>
<proteinExistence type="predicted"/>
<evidence type="ECO:0000313" key="1">
    <source>
        <dbReference type="EMBL" id="OGM08545.1"/>
    </source>
</evidence>
<dbReference type="Proteomes" id="UP000176939">
    <property type="component" value="Unassembled WGS sequence"/>
</dbReference>
<name>A0A1F7X2K8_9BACT</name>